<dbReference type="RefSeq" id="WP_198829920.1">
    <property type="nucleotide sequence ID" value="NZ_CP066308.1"/>
</dbReference>
<dbReference type="EMBL" id="CP073708">
    <property type="protein sequence ID" value="QUO43498.1"/>
    <property type="molecule type" value="Genomic_DNA"/>
</dbReference>
<reference evidence="3" key="2">
    <citation type="submission" date="2021-04" db="EMBL/GenBank/DDBJ databases">
        <title>Brevibacillus composti FJAT-54423, complete genome.</title>
        <authorList>
            <person name="Tang R."/>
        </authorList>
    </citation>
    <scope>NUCLEOTIDE SEQUENCE</scope>
    <source>
        <strain evidence="3">FJAT-54424</strain>
    </source>
</reference>
<dbReference type="PANTHER" id="PTHR13887">
    <property type="entry name" value="GLUTATHIONE S-TRANSFERASE KAPPA"/>
    <property type="match status" value="1"/>
</dbReference>
<dbReference type="InterPro" id="IPR036249">
    <property type="entry name" value="Thioredoxin-like_sf"/>
</dbReference>
<evidence type="ECO:0000313" key="2">
    <source>
        <dbReference type="EMBL" id="QQE76420.1"/>
    </source>
</evidence>
<keyword evidence="5" id="KW-1185">Reference proteome</keyword>
<dbReference type="CDD" id="cd03024">
    <property type="entry name" value="DsbA_FrnE"/>
    <property type="match status" value="1"/>
</dbReference>
<dbReference type="Pfam" id="PF01323">
    <property type="entry name" value="DSBA"/>
    <property type="match status" value="1"/>
</dbReference>
<name>A0A7T5EPK8_9BACL</name>
<dbReference type="GO" id="GO:0016491">
    <property type="term" value="F:oxidoreductase activity"/>
    <property type="evidence" value="ECO:0007669"/>
    <property type="project" value="InterPro"/>
</dbReference>
<evidence type="ECO:0000313" key="4">
    <source>
        <dbReference type="Proteomes" id="UP000595847"/>
    </source>
</evidence>
<feature type="domain" description="DSBA-like thioredoxin" evidence="1">
    <location>
        <begin position="3"/>
        <end position="202"/>
    </location>
</feature>
<gene>
    <name evidence="2" type="ORF">JD108_11440</name>
    <name evidence="3" type="ORF">KDJ56_11385</name>
</gene>
<protein>
    <submittedName>
        <fullName evidence="2">DsbA family oxidoreductase</fullName>
    </submittedName>
</protein>
<sequence>MIIEIYQDTICPWCRIGKKKLFDAIEQWDGQPLTIRYRAYQLNPDTPKEGLPFWESMAAMKGGMDVVGQMVQHAANAGEAAGVPFRFDQVKKWPHTFASHQLIKLAPADKQTSVLDAVYRAYFEDGQDIGQLDVLLRIAGEHGMDPDETRRQIEAGEKADEIEEDLRYAAELQITGVPFFIIDGKFALSGAHPVENFLKAFQQAAETP</sequence>
<dbReference type="Proteomes" id="UP000595847">
    <property type="component" value="Chromosome"/>
</dbReference>
<dbReference type="SUPFAM" id="SSF52833">
    <property type="entry name" value="Thioredoxin-like"/>
    <property type="match status" value="1"/>
</dbReference>
<reference evidence="2 4" key="1">
    <citation type="submission" date="2020-12" db="EMBL/GenBank/DDBJ databases">
        <title>strain FJAT-54423T represents a novel species of the genus Brevibacillus.</title>
        <authorList>
            <person name="Tang R."/>
        </authorList>
    </citation>
    <scope>NUCLEOTIDE SEQUENCE [LARGE SCALE GENOMIC DNA]</scope>
    <source>
        <strain evidence="2 4">FJAT-54423</strain>
    </source>
</reference>
<dbReference type="EMBL" id="CP066308">
    <property type="protein sequence ID" value="QQE76420.1"/>
    <property type="molecule type" value="Genomic_DNA"/>
</dbReference>
<proteinExistence type="predicted"/>
<dbReference type="AlphaFoldDB" id="A0A7T5EPK8"/>
<evidence type="ECO:0000259" key="1">
    <source>
        <dbReference type="Pfam" id="PF01323"/>
    </source>
</evidence>
<evidence type="ECO:0000313" key="3">
    <source>
        <dbReference type="EMBL" id="QUO43498.1"/>
    </source>
</evidence>
<accession>A0A7T5EPK8</accession>
<organism evidence="2 4">
    <name type="scientific">Brevibacillus composti</name>
    <dbReference type="NCBI Taxonomy" id="2796470"/>
    <lineage>
        <taxon>Bacteria</taxon>
        <taxon>Bacillati</taxon>
        <taxon>Bacillota</taxon>
        <taxon>Bacilli</taxon>
        <taxon>Bacillales</taxon>
        <taxon>Paenibacillaceae</taxon>
        <taxon>Brevibacillus</taxon>
    </lineage>
</organism>
<dbReference type="KEGG" id="bcop:JD108_11440"/>
<dbReference type="PANTHER" id="PTHR13887:SF41">
    <property type="entry name" value="THIOREDOXIN SUPERFAMILY PROTEIN"/>
    <property type="match status" value="1"/>
</dbReference>
<dbReference type="InterPro" id="IPR001853">
    <property type="entry name" value="DSBA-like_thioredoxin_dom"/>
</dbReference>
<dbReference type="Proteomes" id="UP000677234">
    <property type="component" value="Chromosome"/>
</dbReference>
<evidence type="ECO:0000313" key="5">
    <source>
        <dbReference type="Proteomes" id="UP000677234"/>
    </source>
</evidence>
<dbReference type="Gene3D" id="3.40.30.10">
    <property type="entry name" value="Glutaredoxin"/>
    <property type="match status" value="1"/>
</dbReference>